<dbReference type="PRINTS" id="PR01576">
    <property type="entry name" value="PDEFORMYLASE"/>
</dbReference>
<evidence type="ECO:0000256" key="2">
    <source>
        <dbReference type="ARBA" id="ARBA00022723"/>
    </source>
</evidence>
<proteinExistence type="inferred from homology"/>
<dbReference type="Gene3D" id="3.90.45.10">
    <property type="entry name" value="Peptide deformylase"/>
    <property type="match status" value="1"/>
</dbReference>
<dbReference type="Proteomes" id="UP000237889">
    <property type="component" value="Chromosome"/>
</dbReference>
<comment type="similarity">
    <text evidence="1 6">Belongs to the polypeptide deformylase family.</text>
</comment>
<dbReference type="Pfam" id="PF01327">
    <property type="entry name" value="Pep_deformylase"/>
    <property type="match status" value="1"/>
</dbReference>
<dbReference type="HAMAP" id="MF_00163">
    <property type="entry name" value="Pep_deformylase"/>
    <property type="match status" value="1"/>
</dbReference>
<accession>A0A2S0NEZ2</accession>
<dbReference type="FunFam" id="3.90.45.10:FF:000001">
    <property type="entry name" value="Peptide deformylase"/>
    <property type="match status" value="1"/>
</dbReference>
<dbReference type="NCBIfam" id="NF009484">
    <property type="entry name" value="PRK12846.1-5"/>
    <property type="match status" value="1"/>
</dbReference>
<feature type="binding site" evidence="6">
    <location>
        <position position="94"/>
    </location>
    <ligand>
        <name>Fe cation</name>
        <dbReference type="ChEBI" id="CHEBI:24875"/>
    </ligand>
</feature>
<dbReference type="NCBIfam" id="TIGR00079">
    <property type="entry name" value="pept_deformyl"/>
    <property type="match status" value="1"/>
</dbReference>
<evidence type="ECO:0000256" key="4">
    <source>
        <dbReference type="ARBA" id="ARBA00022917"/>
    </source>
</evidence>
<feature type="active site" evidence="6">
    <location>
        <position position="137"/>
    </location>
</feature>
<dbReference type="GO" id="GO:0006412">
    <property type="term" value="P:translation"/>
    <property type="evidence" value="ECO:0007669"/>
    <property type="project" value="UniProtKB-UniRule"/>
</dbReference>
<feature type="binding site" evidence="6">
    <location>
        <position position="140"/>
    </location>
    <ligand>
        <name>Fe cation</name>
        <dbReference type="ChEBI" id="CHEBI:24875"/>
    </ligand>
</feature>
<evidence type="ECO:0000256" key="3">
    <source>
        <dbReference type="ARBA" id="ARBA00022801"/>
    </source>
</evidence>
<dbReference type="CDD" id="cd00487">
    <property type="entry name" value="Pep_deformylase"/>
    <property type="match status" value="1"/>
</dbReference>
<dbReference type="NCBIfam" id="NF001159">
    <property type="entry name" value="PRK00150.1-3"/>
    <property type="match status" value="1"/>
</dbReference>
<comment type="catalytic activity">
    <reaction evidence="6">
        <text>N-terminal N-formyl-L-methionyl-[peptide] + H2O = N-terminal L-methionyl-[peptide] + formate</text>
        <dbReference type="Rhea" id="RHEA:24420"/>
        <dbReference type="Rhea" id="RHEA-COMP:10639"/>
        <dbReference type="Rhea" id="RHEA-COMP:10640"/>
        <dbReference type="ChEBI" id="CHEBI:15377"/>
        <dbReference type="ChEBI" id="CHEBI:15740"/>
        <dbReference type="ChEBI" id="CHEBI:49298"/>
        <dbReference type="ChEBI" id="CHEBI:64731"/>
        <dbReference type="EC" id="3.5.1.88"/>
    </reaction>
</comment>
<evidence type="ECO:0000256" key="6">
    <source>
        <dbReference type="HAMAP-Rule" id="MF_00163"/>
    </source>
</evidence>
<dbReference type="SUPFAM" id="SSF56420">
    <property type="entry name" value="Peptide deformylase"/>
    <property type="match status" value="1"/>
</dbReference>
<evidence type="ECO:0000256" key="1">
    <source>
        <dbReference type="ARBA" id="ARBA00010759"/>
    </source>
</evidence>
<dbReference type="EC" id="3.5.1.88" evidence="6"/>
<keyword evidence="8" id="KW-1185">Reference proteome</keyword>
<dbReference type="AlphaFoldDB" id="A0A2S0NEZ2"/>
<keyword evidence="4 6" id="KW-0648">Protein biosynthesis</keyword>
<protein>
    <recommendedName>
        <fullName evidence="6">Peptide deformylase</fullName>
        <shortName evidence="6">PDF</shortName>
        <ecNumber evidence="6">3.5.1.88</ecNumber>
    </recommendedName>
    <alternativeName>
        <fullName evidence="6">Polypeptide deformylase</fullName>
    </alternativeName>
</protein>
<dbReference type="PANTHER" id="PTHR10458:SF22">
    <property type="entry name" value="PEPTIDE DEFORMYLASE"/>
    <property type="match status" value="1"/>
</dbReference>
<dbReference type="EMBL" id="CP027668">
    <property type="protein sequence ID" value="AVO46511.1"/>
    <property type="molecule type" value="Genomic_DNA"/>
</dbReference>
<dbReference type="RefSeq" id="WP_106749855.1">
    <property type="nucleotide sequence ID" value="NZ_CP027668.1"/>
</dbReference>
<feature type="binding site" evidence="6">
    <location>
        <position position="136"/>
    </location>
    <ligand>
        <name>Fe cation</name>
        <dbReference type="ChEBI" id="CHEBI:24875"/>
    </ligand>
</feature>
<organism evidence="7 8">
    <name type="scientific">Phreatobacter cathodiphilus</name>
    <dbReference type="NCBI Taxonomy" id="1868589"/>
    <lineage>
        <taxon>Bacteria</taxon>
        <taxon>Pseudomonadati</taxon>
        <taxon>Pseudomonadota</taxon>
        <taxon>Alphaproteobacteria</taxon>
        <taxon>Hyphomicrobiales</taxon>
        <taxon>Phreatobacteraceae</taxon>
        <taxon>Phreatobacter</taxon>
    </lineage>
</organism>
<dbReference type="PANTHER" id="PTHR10458">
    <property type="entry name" value="PEPTIDE DEFORMYLASE"/>
    <property type="match status" value="1"/>
</dbReference>
<keyword evidence="3 6" id="KW-0378">Hydrolase</keyword>
<name>A0A2S0NEZ2_9HYPH</name>
<dbReference type="InterPro" id="IPR023635">
    <property type="entry name" value="Peptide_deformylase"/>
</dbReference>
<dbReference type="GO" id="GO:0042586">
    <property type="term" value="F:peptide deformylase activity"/>
    <property type="evidence" value="ECO:0007669"/>
    <property type="project" value="UniProtKB-UniRule"/>
</dbReference>
<comment type="cofactor">
    <cofactor evidence="6">
        <name>Fe(2+)</name>
        <dbReference type="ChEBI" id="CHEBI:29033"/>
    </cofactor>
    <text evidence="6">Binds 1 Fe(2+) ion.</text>
</comment>
<evidence type="ECO:0000313" key="8">
    <source>
        <dbReference type="Proteomes" id="UP000237889"/>
    </source>
</evidence>
<dbReference type="GO" id="GO:0046872">
    <property type="term" value="F:metal ion binding"/>
    <property type="evidence" value="ECO:0007669"/>
    <property type="project" value="UniProtKB-KW"/>
</dbReference>
<sequence>MALREIIVLPDPRLKLVCEPVAAVDSKVRKLADDMLETMYDAPGIGLAAIQIAVPQRVVTIDLARKEEPKKPVVLINPEIVWSSDELSVYEEGCLSIPEYYEEVERPAKCRVRYLDLDGKTQELDCEGLMATCVQHEVDHLNGVLFIDHISRLKRERVIKKFTKAARREALA</sequence>
<evidence type="ECO:0000313" key="7">
    <source>
        <dbReference type="EMBL" id="AVO46511.1"/>
    </source>
</evidence>
<dbReference type="PIRSF" id="PIRSF004749">
    <property type="entry name" value="Pep_def"/>
    <property type="match status" value="1"/>
</dbReference>
<evidence type="ECO:0000256" key="5">
    <source>
        <dbReference type="ARBA" id="ARBA00023004"/>
    </source>
</evidence>
<dbReference type="KEGG" id="phr:C6569_16415"/>
<dbReference type="OrthoDB" id="9804313at2"/>
<keyword evidence="2 6" id="KW-0479">Metal-binding</keyword>
<gene>
    <name evidence="6" type="primary">def</name>
    <name evidence="7" type="ORF">C6569_16415</name>
</gene>
<dbReference type="InterPro" id="IPR036821">
    <property type="entry name" value="Peptide_deformylase_sf"/>
</dbReference>
<reference evidence="7 8" key="1">
    <citation type="submission" date="2018-03" db="EMBL/GenBank/DDBJ databases">
        <title>Genome sequencing of Phreatobacter sp.</title>
        <authorList>
            <person name="Kim S.-J."/>
            <person name="Heo J."/>
            <person name="Kwon S.-W."/>
        </authorList>
    </citation>
    <scope>NUCLEOTIDE SEQUENCE [LARGE SCALE GENOMIC DNA]</scope>
    <source>
        <strain evidence="7 8">S-12</strain>
    </source>
</reference>
<keyword evidence="5 6" id="KW-0408">Iron</keyword>
<comment type="function">
    <text evidence="6">Removes the formyl group from the N-terminal Met of newly synthesized proteins. Requires at least a dipeptide for an efficient rate of reaction. N-terminal L-methionine is a prerequisite for activity but the enzyme has broad specificity at other positions.</text>
</comment>